<sequence>MRLASLCENQGVGDQVILGALAVTLGVAVGVLLFVPFVALSYRRSGGFGFRRFVVWGAALVYAMALWTYTLLPLPDPDALRCAGTGLDPFAFVDDVRAALGRSSEPLRDPAVLQLLLNVLLFVPLGFFVRVLWGRGIVIALAVGLGMSALVETTQLTGVWGIYPCAYRVFDVDDLLTNTLGAVIGSMVALAVPRRHWGVPKFVDAEQPTPITRSRRFLVMLCDVIGAWLTAAAVALVFQLALYALGADAAVRDGSAANVVGDAVSIAVWFVVVLATGRSVGDLAVQLRYTGGPLPATLARTLRFAGGIGGYLVLSALPGAWGLVAAAFAVSSVGVMLTTPDRRGLPGIVSGQRLIDARDLRETDAANPRPPAGPGR</sequence>
<dbReference type="InterPro" id="IPR053150">
    <property type="entry name" value="Teicoplanin_resist-assoc"/>
</dbReference>
<dbReference type="AlphaFoldDB" id="A0A9X1S4D1"/>
<organism evidence="3 4">
    <name type="scientific">Microbacterium allomyrinae</name>
    <dbReference type="NCBI Taxonomy" id="2830666"/>
    <lineage>
        <taxon>Bacteria</taxon>
        <taxon>Bacillati</taxon>
        <taxon>Actinomycetota</taxon>
        <taxon>Actinomycetes</taxon>
        <taxon>Micrococcales</taxon>
        <taxon>Microbacteriaceae</taxon>
        <taxon>Microbacterium</taxon>
    </lineage>
</organism>
<evidence type="ECO:0000313" key="4">
    <source>
        <dbReference type="Proteomes" id="UP001139354"/>
    </source>
</evidence>
<comment type="caution">
    <text evidence="3">The sequence shown here is derived from an EMBL/GenBank/DDBJ whole genome shotgun (WGS) entry which is preliminary data.</text>
</comment>
<accession>A0A9X1S4D1</accession>
<feature type="transmembrane region" description="Helical" evidence="1">
    <location>
        <begin position="53"/>
        <end position="72"/>
    </location>
</feature>
<protein>
    <submittedName>
        <fullName evidence="3">VanZ family protein</fullName>
    </submittedName>
</protein>
<proteinExistence type="predicted"/>
<feature type="transmembrane region" description="Helical" evidence="1">
    <location>
        <begin position="111"/>
        <end position="133"/>
    </location>
</feature>
<dbReference type="EMBL" id="JAGTTN010000003">
    <property type="protein sequence ID" value="MCC2032880.1"/>
    <property type="molecule type" value="Genomic_DNA"/>
</dbReference>
<feature type="transmembrane region" description="Helical" evidence="1">
    <location>
        <begin position="140"/>
        <end position="163"/>
    </location>
</feature>
<reference evidence="3" key="1">
    <citation type="submission" date="2021-04" db="EMBL/GenBank/DDBJ databases">
        <title>Microbacterium tenobrionis sp. nov. and Microbacterium allomyrinae sp. nov., isolated from larvae of Tenobrio molitor and Allomyrina dichotoma, respectively.</title>
        <authorList>
            <person name="Lee S.D."/>
        </authorList>
    </citation>
    <scope>NUCLEOTIDE SEQUENCE</scope>
    <source>
        <strain evidence="3">BWT-G7</strain>
    </source>
</reference>
<dbReference type="InterPro" id="IPR006976">
    <property type="entry name" value="VanZ-like"/>
</dbReference>
<keyword evidence="1" id="KW-0812">Transmembrane</keyword>
<dbReference type="Proteomes" id="UP001139354">
    <property type="component" value="Unassembled WGS sequence"/>
</dbReference>
<keyword evidence="4" id="KW-1185">Reference proteome</keyword>
<dbReference type="PANTHER" id="PTHR36834:SF1">
    <property type="entry name" value="INTEGRAL MEMBRANE PROTEIN"/>
    <property type="match status" value="1"/>
</dbReference>
<feature type="transmembrane region" description="Helical" evidence="1">
    <location>
        <begin position="266"/>
        <end position="285"/>
    </location>
</feature>
<name>A0A9X1S4D1_9MICO</name>
<evidence type="ECO:0000256" key="1">
    <source>
        <dbReference type="SAM" id="Phobius"/>
    </source>
</evidence>
<dbReference type="Pfam" id="PF04892">
    <property type="entry name" value="VanZ"/>
    <property type="match status" value="1"/>
</dbReference>
<dbReference type="PANTHER" id="PTHR36834">
    <property type="entry name" value="MEMBRANE PROTEIN-RELATED"/>
    <property type="match status" value="1"/>
</dbReference>
<keyword evidence="1" id="KW-0472">Membrane</keyword>
<gene>
    <name evidence="3" type="ORF">KEC57_11895</name>
</gene>
<keyword evidence="1" id="KW-1133">Transmembrane helix</keyword>
<feature type="transmembrane region" description="Helical" evidence="1">
    <location>
        <begin position="217"/>
        <end position="246"/>
    </location>
</feature>
<feature type="transmembrane region" description="Helical" evidence="1">
    <location>
        <begin position="175"/>
        <end position="192"/>
    </location>
</feature>
<feature type="transmembrane region" description="Helical" evidence="1">
    <location>
        <begin position="16"/>
        <end position="41"/>
    </location>
</feature>
<evidence type="ECO:0000259" key="2">
    <source>
        <dbReference type="Pfam" id="PF04892"/>
    </source>
</evidence>
<evidence type="ECO:0000313" key="3">
    <source>
        <dbReference type="EMBL" id="MCC2032880.1"/>
    </source>
</evidence>
<feature type="domain" description="VanZ-like" evidence="2">
    <location>
        <begin position="60"/>
        <end position="190"/>
    </location>
</feature>